<reference evidence="3" key="1">
    <citation type="journal article" date="2014" name="Int. J. Syst. Evol. Microbiol.">
        <title>Complete genome sequence of Corynebacterium casei LMG S-19264T (=DSM 44701T), isolated from a smear-ripened cheese.</title>
        <authorList>
            <consortium name="US DOE Joint Genome Institute (JGI-PGF)"/>
            <person name="Walter F."/>
            <person name="Albersmeier A."/>
            <person name="Kalinowski J."/>
            <person name="Ruckert C."/>
        </authorList>
    </citation>
    <scope>NUCLEOTIDE SEQUENCE</scope>
    <source>
        <strain evidence="3">CGMCC 4.7308</strain>
    </source>
</reference>
<keyword evidence="2" id="KW-0812">Transmembrane</keyword>
<reference evidence="3" key="2">
    <citation type="submission" date="2020-09" db="EMBL/GenBank/DDBJ databases">
        <authorList>
            <person name="Sun Q."/>
            <person name="Zhou Y."/>
        </authorList>
    </citation>
    <scope>NUCLEOTIDE SEQUENCE</scope>
    <source>
        <strain evidence="3">CGMCC 4.7308</strain>
    </source>
</reference>
<dbReference type="RefSeq" id="WP_188943322.1">
    <property type="nucleotide sequence ID" value="NZ_BMNA01000007.1"/>
</dbReference>
<protein>
    <submittedName>
        <fullName evidence="3">Uncharacterized protein</fullName>
    </submittedName>
</protein>
<name>A0A917WK66_9ACTN</name>
<evidence type="ECO:0000313" key="3">
    <source>
        <dbReference type="EMBL" id="GGM10148.1"/>
    </source>
</evidence>
<accession>A0A917WK66</accession>
<comment type="caution">
    <text evidence="3">The sequence shown here is derived from an EMBL/GenBank/DDBJ whole genome shotgun (WGS) entry which is preliminary data.</text>
</comment>
<organism evidence="3 4">
    <name type="scientific">Nakamurella endophytica</name>
    <dbReference type="NCBI Taxonomy" id="1748367"/>
    <lineage>
        <taxon>Bacteria</taxon>
        <taxon>Bacillati</taxon>
        <taxon>Actinomycetota</taxon>
        <taxon>Actinomycetes</taxon>
        <taxon>Nakamurellales</taxon>
        <taxon>Nakamurellaceae</taxon>
        <taxon>Nakamurella</taxon>
    </lineage>
</organism>
<evidence type="ECO:0000313" key="4">
    <source>
        <dbReference type="Proteomes" id="UP000655208"/>
    </source>
</evidence>
<keyword evidence="4" id="KW-1185">Reference proteome</keyword>
<feature type="transmembrane region" description="Helical" evidence="2">
    <location>
        <begin position="6"/>
        <end position="28"/>
    </location>
</feature>
<evidence type="ECO:0000256" key="1">
    <source>
        <dbReference type="SAM" id="MobiDB-lite"/>
    </source>
</evidence>
<dbReference type="AlphaFoldDB" id="A0A917WK66"/>
<dbReference type="Proteomes" id="UP000655208">
    <property type="component" value="Unassembled WGS sequence"/>
</dbReference>
<keyword evidence="2" id="KW-1133">Transmembrane helix</keyword>
<feature type="region of interest" description="Disordered" evidence="1">
    <location>
        <begin position="110"/>
        <end position="133"/>
    </location>
</feature>
<gene>
    <name evidence="3" type="ORF">GCM10011594_32580</name>
</gene>
<feature type="compositionally biased region" description="Acidic residues" evidence="1">
    <location>
        <begin position="110"/>
        <end position="125"/>
    </location>
</feature>
<keyword evidence="2" id="KW-0472">Membrane</keyword>
<evidence type="ECO:0000256" key="2">
    <source>
        <dbReference type="SAM" id="Phobius"/>
    </source>
</evidence>
<sequence length="133" mass="14544">MSPAPWWVTIVIGVLTVAGSFLAARIGAAQTRQATDQRELAAAREEWFRRMQWAADLSLRDDARSRAAGLALLAALGDSPLAHNADLELLWALNANADLDELESNLVDDLDDTDFIADDDTDTEEDQHGNNEP</sequence>
<proteinExistence type="predicted"/>
<dbReference type="EMBL" id="BMNA01000007">
    <property type="protein sequence ID" value="GGM10148.1"/>
    <property type="molecule type" value="Genomic_DNA"/>
</dbReference>